<dbReference type="PANTHER" id="PTHR47457:SF1">
    <property type="entry name" value="BTB DOMAIN-CONTAINING PROTEIN-RELATED"/>
    <property type="match status" value="1"/>
</dbReference>
<reference evidence="4" key="1">
    <citation type="submission" date="2015-03" db="EMBL/GenBank/DDBJ databases">
        <title>A transcriptome of Araucaria cunninghamii, an australian fine timber species.</title>
        <authorList>
            <person name="Jing Yi C.J.Y."/>
            <person name="Yin San L.Y.S."/>
            <person name="Abdul Karim S.S."/>
            <person name="Wan Azmi N.N."/>
            <person name="Hercus R.R."/>
            <person name="Croft L.L."/>
        </authorList>
    </citation>
    <scope>NUCLEOTIDE SEQUENCE</scope>
    <source>
        <strain evidence="4">MI0301</strain>
        <tissue evidence="4">Leaf</tissue>
    </source>
</reference>
<dbReference type="Gene3D" id="1.25.40.420">
    <property type="match status" value="1"/>
</dbReference>
<dbReference type="Pfam" id="PF00754">
    <property type="entry name" value="F5_F8_type_C"/>
    <property type="match status" value="1"/>
</dbReference>
<comment type="pathway">
    <text evidence="2">Protein modification; protein ubiquitination.</text>
</comment>
<dbReference type="PROSITE" id="PS50097">
    <property type="entry name" value="BTB"/>
    <property type="match status" value="2"/>
</dbReference>
<evidence type="ECO:0000256" key="1">
    <source>
        <dbReference type="ARBA" id="ARBA00002668"/>
    </source>
</evidence>
<organism evidence="4">
    <name type="scientific">Araucaria cunninghamii</name>
    <name type="common">Hoop pine</name>
    <name type="synonym">Moreton Bay pine</name>
    <dbReference type="NCBI Taxonomy" id="56994"/>
    <lineage>
        <taxon>Eukaryota</taxon>
        <taxon>Viridiplantae</taxon>
        <taxon>Streptophyta</taxon>
        <taxon>Embryophyta</taxon>
        <taxon>Tracheophyta</taxon>
        <taxon>Spermatophyta</taxon>
        <taxon>Pinopsida</taxon>
        <taxon>Pinidae</taxon>
        <taxon>Conifers II</taxon>
        <taxon>Araucariales</taxon>
        <taxon>Araucariaceae</taxon>
        <taxon>Araucaria</taxon>
    </lineage>
</organism>
<dbReference type="SMART" id="SM00875">
    <property type="entry name" value="BACK"/>
    <property type="match status" value="1"/>
</dbReference>
<dbReference type="InterPro" id="IPR011705">
    <property type="entry name" value="BACK"/>
</dbReference>
<dbReference type="Pfam" id="PF07707">
    <property type="entry name" value="BACK"/>
    <property type="match status" value="1"/>
</dbReference>
<dbReference type="CDD" id="cd18186">
    <property type="entry name" value="BTB_POZ_ZBTB_KLHL-like"/>
    <property type="match status" value="2"/>
</dbReference>
<dbReference type="Pfam" id="PF12248">
    <property type="entry name" value="Methyltransf_FA"/>
    <property type="match status" value="1"/>
</dbReference>
<dbReference type="SUPFAM" id="SSF49785">
    <property type="entry name" value="Galactose-binding domain-like"/>
    <property type="match status" value="1"/>
</dbReference>
<dbReference type="PANTHER" id="PTHR47457">
    <property type="entry name" value="OS05G0345500 PROTEIN"/>
    <property type="match status" value="1"/>
</dbReference>
<dbReference type="InterPro" id="IPR000421">
    <property type="entry name" value="FA58C"/>
</dbReference>
<dbReference type="InterPro" id="IPR000210">
    <property type="entry name" value="BTB/POZ_dom"/>
</dbReference>
<feature type="domain" description="BTB" evidence="3">
    <location>
        <begin position="340"/>
        <end position="409"/>
    </location>
</feature>
<dbReference type="EMBL" id="GCKF01043837">
    <property type="protein sequence ID" value="JAG94358.1"/>
    <property type="molecule type" value="Transcribed_RNA"/>
</dbReference>
<evidence type="ECO:0000313" key="4">
    <source>
        <dbReference type="EMBL" id="JAG94358.1"/>
    </source>
</evidence>
<feature type="domain" description="BTB" evidence="3">
    <location>
        <begin position="204"/>
        <end position="266"/>
    </location>
</feature>
<evidence type="ECO:0000256" key="2">
    <source>
        <dbReference type="ARBA" id="ARBA00004906"/>
    </source>
</evidence>
<dbReference type="Gene3D" id="3.30.710.10">
    <property type="entry name" value="Potassium Channel Kv1.1, Chain A"/>
    <property type="match status" value="2"/>
</dbReference>
<dbReference type="Gene3D" id="2.60.120.260">
    <property type="entry name" value="Galactose-binding domain-like"/>
    <property type="match status" value="1"/>
</dbReference>
<sequence length="815" mass="92888">MVVLGEEQEEQRRRMESLSWLVIVPPFECQWLVEEELKFREAGRGCIAFEAYADNDVTLVFKEQAGSKHYHYRRDNTPNYTIVLGSHRNRRLKIEVDGLSVVDKVGLGLCSAARFESYWISIYDGLITIGKGTDPGHNVVFRWRDLQPRCKVQYVGLSSWDKHVGYRNIRVLPPPPQTPSPPPVDPSGEEEGLLGCFLERWELADLRIEAGREGRVVPAHRLVLALRCSRVPLEEGGGVIRLPAVEYSVVHALLQYIYTGRTQVTESKLGALSELSEEFGVESLVAQCEQMEDTLFREDHKLEILHSSPLKLLQKRPALSSDLPIDLQKLKHLLETGDYSDVDIYVEGHALVARAHKLMLSVWSVPFAKMFTNGMSESSCSEVHLRDVSPEAFLVMLHFMYCGQLDIDEKEDMGSLLLPLILLADQFGIYRLRQECCEYLLESLSEDSVCSILQVVASMPGCRPLEEACEEYFSKHFDYCTTANTGFRMLEEASFMRIIQHSDLVVTSEERVLDAVLTWGSHEDDLQGWEAINEQLESCPPATVFAQRLKPLNDLLPLVRFPLMPLALLQKLEESNLSKQIPVCQQLIAEALEYLQSDAVSLTNEQKQLSKVFEVNNQSRLSSCIRFHHRPTSFKELLYINDGDHNGVIYYAGTSYGEHKWMNPVLIENISVTASSPLSRYTDGKALVSRRYQGTSFAGPCNEHERLCAWWKVDLGKDHQLMCNYYTLRQDGSAGYMRSWKLQGTLDGENWTDLRLHVNDQTICRRAQFASWPIHGANAYLPFRFFRVLLTGPTTSLSNPWNLCICYLELYGYFK</sequence>
<accession>A0A0D6QWH3</accession>
<dbReference type="SMART" id="SM00225">
    <property type="entry name" value="BTB"/>
    <property type="match status" value="2"/>
</dbReference>
<name>A0A0D6QWH3_ARACU</name>
<dbReference type="SUPFAM" id="SSF54695">
    <property type="entry name" value="POZ domain"/>
    <property type="match status" value="2"/>
</dbReference>
<protein>
    <recommendedName>
        <fullName evidence="3">BTB domain-containing protein</fullName>
    </recommendedName>
</protein>
<comment type="function">
    <text evidence="1">May act as a substrate-specific adapter of an E3 ubiquitin-protein ligase complex (CUL3-RBX1-BTB) which mediates the ubiquitination and subsequent proteasomal degradation of target proteins.</text>
</comment>
<evidence type="ECO:0000259" key="3">
    <source>
        <dbReference type="PROSITE" id="PS50097"/>
    </source>
</evidence>
<dbReference type="Pfam" id="PF00651">
    <property type="entry name" value="BTB"/>
    <property type="match status" value="2"/>
</dbReference>
<dbReference type="AlphaFoldDB" id="A0A0D6QWH3"/>
<proteinExistence type="predicted"/>
<dbReference type="InterPro" id="IPR008979">
    <property type="entry name" value="Galactose-bd-like_sf"/>
</dbReference>
<dbReference type="InterPro" id="IPR011333">
    <property type="entry name" value="SKP1/BTB/POZ_sf"/>
</dbReference>
<dbReference type="InterPro" id="IPR022041">
    <property type="entry name" value="Methyltransf_FA"/>
</dbReference>